<dbReference type="Pfam" id="PF09811">
    <property type="entry name" value="Yae1_N"/>
    <property type="match status" value="1"/>
</dbReference>
<feature type="compositionally biased region" description="Polar residues" evidence="2">
    <location>
        <begin position="1"/>
        <end position="18"/>
    </location>
</feature>
<protein>
    <submittedName>
        <fullName evidence="4">DUF1715-domain-containing protein</fullName>
    </submittedName>
</protein>
<feature type="region of interest" description="Disordered" evidence="2">
    <location>
        <begin position="184"/>
        <end position="219"/>
    </location>
</feature>
<feature type="domain" description="Essential protein Yae1 N-terminal" evidence="3">
    <location>
        <begin position="38"/>
        <end position="76"/>
    </location>
</feature>
<keyword evidence="5" id="KW-1185">Reference proteome</keyword>
<feature type="region of interest" description="Disordered" evidence="2">
    <location>
        <begin position="96"/>
        <end position="128"/>
    </location>
</feature>
<evidence type="ECO:0000259" key="3">
    <source>
        <dbReference type="Pfam" id="PF09811"/>
    </source>
</evidence>
<accession>A0AAN6TFH8</accession>
<name>A0AAN6TFH8_9PEZI</name>
<proteinExistence type="inferred from homology"/>
<comment type="similarity">
    <text evidence="1">Belongs to the LTO1 family.</text>
</comment>
<dbReference type="EMBL" id="MU853339">
    <property type="protein sequence ID" value="KAK4113494.1"/>
    <property type="molecule type" value="Genomic_DNA"/>
</dbReference>
<evidence type="ECO:0000256" key="2">
    <source>
        <dbReference type="SAM" id="MobiDB-lite"/>
    </source>
</evidence>
<feature type="region of interest" description="Disordered" evidence="2">
    <location>
        <begin position="1"/>
        <end position="25"/>
    </location>
</feature>
<dbReference type="Proteomes" id="UP001302812">
    <property type="component" value="Unassembled WGS sequence"/>
</dbReference>
<dbReference type="GeneID" id="89934466"/>
<organism evidence="4 5">
    <name type="scientific">Canariomyces notabilis</name>
    <dbReference type="NCBI Taxonomy" id="2074819"/>
    <lineage>
        <taxon>Eukaryota</taxon>
        <taxon>Fungi</taxon>
        <taxon>Dikarya</taxon>
        <taxon>Ascomycota</taxon>
        <taxon>Pezizomycotina</taxon>
        <taxon>Sordariomycetes</taxon>
        <taxon>Sordariomycetidae</taxon>
        <taxon>Sordariales</taxon>
        <taxon>Chaetomiaceae</taxon>
        <taxon>Canariomyces</taxon>
    </lineage>
</organism>
<evidence type="ECO:0000313" key="4">
    <source>
        <dbReference type="EMBL" id="KAK4113494.1"/>
    </source>
</evidence>
<sequence>MATSNPQQRPTPAATSTGPDPDPFDSLLTLEDDFYTQGYEQGHADGLVAGRSEGRQLGLERGFQKFVESGRLQGRAIVWANRLRLGMGSNKPAAAAAVNTAKSDSEGGGGRSSDCGSGSDGVGKRGLPPLPYNARLEKHVAALYALAETESLSTENTDEAVNDFDDRLRRALGRAKIIERMLGEWQRGEGDANGNGDGPHTADHDPDPGAQLKAGVAGV</sequence>
<reference evidence="4" key="1">
    <citation type="journal article" date="2023" name="Mol. Phylogenet. Evol.">
        <title>Genome-scale phylogeny and comparative genomics of the fungal order Sordariales.</title>
        <authorList>
            <person name="Hensen N."/>
            <person name="Bonometti L."/>
            <person name="Westerberg I."/>
            <person name="Brannstrom I.O."/>
            <person name="Guillou S."/>
            <person name="Cros-Aarteil S."/>
            <person name="Calhoun S."/>
            <person name="Haridas S."/>
            <person name="Kuo A."/>
            <person name="Mondo S."/>
            <person name="Pangilinan J."/>
            <person name="Riley R."/>
            <person name="LaButti K."/>
            <person name="Andreopoulos B."/>
            <person name="Lipzen A."/>
            <person name="Chen C."/>
            <person name="Yan M."/>
            <person name="Daum C."/>
            <person name="Ng V."/>
            <person name="Clum A."/>
            <person name="Steindorff A."/>
            <person name="Ohm R.A."/>
            <person name="Martin F."/>
            <person name="Silar P."/>
            <person name="Natvig D.O."/>
            <person name="Lalanne C."/>
            <person name="Gautier V."/>
            <person name="Ament-Velasquez S.L."/>
            <person name="Kruys A."/>
            <person name="Hutchinson M.I."/>
            <person name="Powell A.J."/>
            <person name="Barry K."/>
            <person name="Miller A.N."/>
            <person name="Grigoriev I.V."/>
            <person name="Debuchy R."/>
            <person name="Gladieux P."/>
            <person name="Hiltunen Thoren M."/>
            <person name="Johannesson H."/>
        </authorList>
    </citation>
    <scope>NUCLEOTIDE SEQUENCE</scope>
    <source>
        <strain evidence="4">CBS 508.74</strain>
    </source>
</reference>
<dbReference type="PANTHER" id="PTHR28532:SF1">
    <property type="entry name" value="ORAL CANCER OVEREXPRESSED 1"/>
    <property type="match status" value="1"/>
</dbReference>
<evidence type="ECO:0000256" key="1">
    <source>
        <dbReference type="ARBA" id="ARBA00038090"/>
    </source>
</evidence>
<dbReference type="AlphaFoldDB" id="A0AAN6TFH8"/>
<dbReference type="InterPro" id="IPR052436">
    <property type="entry name" value="LTO1_adapter"/>
</dbReference>
<evidence type="ECO:0000313" key="5">
    <source>
        <dbReference type="Proteomes" id="UP001302812"/>
    </source>
</evidence>
<comment type="caution">
    <text evidence="4">The sequence shown here is derived from an EMBL/GenBank/DDBJ whole genome shotgun (WGS) entry which is preliminary data.</text>
</comment>
<dbReference type="InterPro" id="IPR019191">
    <property type="entry name" value="Essential_protein_Yae1_N"/>
</dbReference>
<dbReference type="RefSeq" id="XP_064671064.1">
    <property type="nucleotide sequence ID" value="XM_064810341.1"/>
</dbReference>
<gene>
    <name evidence="4" type="ORF">N656DRAFT_621051</name>
</gene>
<dbReference type="PANTHER" id="PTHR28532">
    <property type="entry name" value="GEO13458P1"/>
    <property type="match status" value="1"/>
</dbReference>
<reference evidence="4" key="2">
    <citation type="submission" date="2023-05" db="EMBL/GenBank/DDBJ databases">
        <authorList>
            <consortium name="Lawrence Berkeley National Laboratory"/>
            <person name="Steindorff A."/>
            <person name="Hensen N."/>
            <person name="Bonometti L."/>
            <person name="Westerberg I."/>
            <person name="Brannstrom I.O."/>
            <person name="Guillou S."/>
            <person name="Cros-Aarteil S."/>
            <person name="Calhoun S."/>
            <person name="Haridas S."/>
            <person name="Kuo A."/>
            <person name="Mondo S."/>
            <person name="Pangilinan J."/>
            <person name="Riley R."/>
            <person name="Labutti K."/>
            <person name="Andreopoulos B."/>
            <person name="Lipzen A."/>
            <person name="Chen C."/>
            <person name="Yanf M."/>
            <person name="Daum C."/>
            <person name="Ng V."/>
            <person name="Clum A."/>
            <person name="Ohm R."/>
            <person name="Martin F."/>
            <person name="Silar P."/>
            <person name="Natvig D."/>
            <person name="Lalanne C."/>
            <person name="Gautier V."/>
            <person name="Ament-Velasquez S.L."/>
            <person name="Kruys A."/>
            <person name="Hutchinson M.I."/>
            <person name="Powell A.J."/>
            <person name="Barry K."/>
            <person name="Miller A.N."/>
            <person name="Grigoriev I.V."/>
            <person name="Debuchy R."/>
            <person name="Gladieux P."/>
            <person name="Thoren M.H."/>
            <person name="Johannesson H."/>
        </authorList>
    </citation>
    <scope>NUCLEOTIDE SEQUENCE</scope>
    <source>
        <strain evidence="4">CBS 508.74</strain>
    </source>
</reference>